<dbReference type="Pfam" id="PF10604">
    <property type="entry name" value="Polyketide_cyc2"/>
    <property type="match status" value="1"/>
</dbReference>
<dbReference type="InterPro" id="IPR019587">
    <property type="entry name" value="Polyketide_cyclase/dehydratase"/>
</dbReference>
<gene>
    <name evidence="1" type="ORF">S01H1_28715</name>
</gene>
<proteinExistence type="predicted"/>
<dbReference type="InterPro" id="IPR023393">
    <property type="entry name" value="START-like_dom_sf"/>
</dbReference>
<evidence type="ECO:0008006" key="2">
    <source>
        <dbReference type="Google" id="ProtNLM"/>
    </source>
</evidence>
<comment type="caution">
    <text evidence="1">The sequence shown here is derived from an EMBL/GenBank/DDBJ whole genome shotgun (WGS) entry which is preliminary data.</text>
</comment>
<sequence>MVEIKMANLEKSIEMNVKPQDVFKYLKDFENMTEWNSGFKSVKVTSAKKEGVGVTAHMVTELSGREMEFDMETTTWVDNKNIAWKSGEPMKSVGGYVLEQTGAGTKLAMKMDYELPYSV</sequence>
<dbReference type="EMBL" id="BARS01017564">
    <property type="protein sequence ID" value="GAF86162.1"/>
    <property type="molecule type" value="Genomic_DNA"/>
</dbReference>
<reference evidence="1" key="1">
    <citation type="journal article" date="2014" name="Front. Microbiol.">
        <title>High frequency of phylogenetically diverse reductive dehalogenase-homologous genes in deep subseafloor sedimentary metagenomes.</title>
        <authorList>
            <person name="Kawai M."/>
            <person name="Futagami T."/>
            <person name="Toyoda A."/>
            <person name="Takaki Y."/>
            <person name="Nishi S."/>
            <person name="Hori S."/>
            <person name="Arai W."/>
            <person name="Tsubouchi T."/>
            <person name="Morono Y."/>
            <person name="Uchiyama I."/>
            <person name="Ito T."/>
            <person name="Fujiyama A."/>
            <person name="Inagaki F."/>
            <person name="Takami H."/>
        </authorList>
    </citation>
    <scope>NUCLEOTIDE SEQUENCE</scope>
    <source>
        <strain evidence="1">Expedition CK06-06</strain>
    </source>
</reference>
<evidence type="ECO:0000313" key="1">
    <source>
        <dbReference type="EMBL" id="GAF86162.1"/>
    </source>
</evidence>
<accession>X0TD91</accession>
<protein>
    <recommendedName>
        <fullName evidence="2">Coenzyme Q-binding protein COQ10 START domain-containing protein</fullName>
    </recommendedName>
</protein>
<name>X0TD91_9ZZZZ</name>
<dbReference type="Gene3D" id="3.30.530.20">
    <property type="match status" value="1"/>
</dbReference>
<organism evidence="1">
    <name type="scientific">marine sediment metagenome</name>
    <dbReference type="NCBI Taxonomy" id="412755"/>
    <lineage>
        <taxon>unclassified sequences</taxon>
        <taxon>metagenomes</taxon>
        <taxon>ecological metagenomes</taxon>
    </lineage>
</organism>
<feature type="non-terminal residue" evidence="1">
    <location>
        <position position="119"/>
    </location>
</feature>
<dbReference type="AlphaFoldDB" id="X0TD91"/>
<dbReference type="SUPFAM" id="SSF55961">
    <property type="entry name" value="Bet v1-like"/>
    <property type="match status" value="1"/>
</dbReference>